<dbReference type="Proteomes" id="UP000248706">
    <property type="component" value="Unassembled WGS sequence"/>
</dbReference>
<evidence type="ECO:0000256" key="1">
    <source>
        <dbReference type="SAM" id="MobiDB-lite"/>
    </source>
</evidence>
<evidence type="ECO:0000313" key="2">
    <source>
        <dbReference type="EMBL" id="RAQ97490.1"/>
    </source>
</evidence>
<proteinExistence type="predicted"/>
<dbReference type="RefSeq" id="WP_112431895.1">
    <property type="nucleotide sequence ID" value="NZ_MCIF01000002.1"/>
</dbReference>
<keyword evidence="3" id="KW-1185">Reference proteome</keyword>
<feature type="region of interest" description="Disordered" evidence="1">
    <location>
        <begin position="1"/>
        <end position="27"/>
    </location>
</feature>
<comment type="caution">
    <text evidence="2">The sequence shown here is derived from an EMBL/GenBank/DDBJ whole genome shotgun (WGS) entry which is preliminary data.</text>
</comment>
<protein>
    <submittedName>
        <fullName evidence="2">Uncharacterized protein</fullName>
    </submittedName>
</protein>
<reference evidence="2 3" key="1">
    <citation type="submission" date="2016-08" db="EMBL/GenBank/DDBJ databases">
        <title>Analysis of Carbohydrate Active Enzymes in Thermogemmatispora T81 Reveals Carbohydrate Degradation Ability.</title>
        <authorList>
            <person name="Tomazini A."/>
            <person name="Lal S."/>
            <person name="Stott M."/>
            <person name="Henrissat B."/>
            <person name="Polikarpov I."/>
            <person name="Sparling R."/>
            <person name="Levin D.B."/>
        </authorList>
    </citation>
    <scope>NUCLEOTIDE SEQUENCE [LARGE SCALE GENOMIC DNA]</scope>
    <source>
        <strain evidence="2 3">T81</strain>
    </source>
</reference>
<feature type="compositionally biased region" description="Basic and acidic residues" evidence="1">
    <location>
        <begin position="87"/>
        <end position="96"/>
    </location>
</feature>
<dbReference type="EMBL" id="MCIF01000002">
    <property type="protein sequence ID" value="RAQ97490.1"/>
    <property type="molecule type" value="Genomic_DNA"/>
</dbReference>
<accession>A0A328VNX7</accession>
<gene>
    <name evidence="2" type="ORF">A4R35_18280</name>
</gene>
<dbReference type="OrthoDB" id="9999027at2"/>
<organism evidence="2 3">
    <name type="scientific">Thermogemmatispora tikiterensis</name>
    <dbReference type="NCBI Taxonomy" id="1825093"/>
    <lineage>
        <taxon>Bacteria</taxon>
        <taxon>Bacillati</taxon>
        <taxon>Chloroflexota</taxon>
        <taxon>Ktedonobacteria</taxon>
        <taxon>Thermogemmatisporales</taxon>
        <taxon>Thermogemmatisporaceae</taxon>
        <taxon>Thermogemmatispora</taxon>
    </lineage>
</organism>
<name>A0A328VNX7_9CHLR</name>
<feature type="region of interest" description="Disordered" evidence="1">
    <location>
        <begin position="83"/>
        <end position="105"/>
    </location>
</feature>
<evidence type="ECO:0000313" key="3">
    <source>
        <dbReference type="Proteomes" id="UP000248706"/>
    </source>
</evidence>
<dbReference type="AlphaFoldDB" id="A0A328VNX7"/>
<sequence>MTQTPRSPSPQPGQPGRDQGFDFSNSITPEEYQTLQKEKADFQQKQLAARGEFMFQHYERLLKAVETSLERASTAVIRLERKQRRQQVRERKEQLRALRKATQGR</sequence>